<dbReference type="GO" id="GO:0008270">
    <property type="term" value="F:zinc ion binding"/>
    <property type="evidence" value="ECO:0007669"/>
    <property type="project" value="InterPro"/>
</dbReference>
<keyword evidence="4" id="KW-1185">Reference proteome</keyword>
<name>A0A2R4WWW9_9HYPH</name>
<dbReference type="NCBIfam" id="TIGR04416">
    <property type="entry name" value="group_II_RT_mat"/>
    <property type="match status" value="1"/>
</dbReference>
<gene>
    <name evidence="3" type="primary">ltrA</name>
    <name evidence="3" type="ORF">DA075_34775</name>
</gene>
<accession>A0A2R4WWW9</accession>
<dbReference type="EMBL" id="CP028845">
    <property type="protein sequence ID" value="AWB26043.1"/>
    <property type="molecule type" value="Genomic_DNA"/>
</dbReference>
<proteinExistence type="inferred from homology"/>
<dbReference type="OrthoDB" id="8232464at2"/>
<comment type="similarity">
    <text evidence="1">Belongs to the bacterial reverse transcriptase family.</text>
</comment>
<dbReference type="GO" id="GO:0003964">
    <property type="term" value="F:RNA-directed DNA polymerase activity"/>
    <property type="evidence" value="ECO:0007669"/>
    <property type="project" value="UniProtKB-KW"/>
</dbReference>
<dbReference type="InterPro" id="IPR030931">
    <property type="entry name" value="Group_II_RT_mat"/>
</dbReference>
<reference evidence="3 4" key="1">
    <citation type="submission" date="2018-04" db="EMBL/GenBank/DDBJ databases">
        <title>Methylobacterium sp. PR1016A genome.</title>
        <authorList>
            <person name="Park W."/>
        </authorList>
    </citation>
    <scope>NUCLEOTIDE SEQUENCE [LARGE SCALE GENOMIC DNA]</scope>
    <source>
        <strain evidence="3 4">PR1016A</strain>
        <plasmid evidence="3 4">unnamed1</plasmid>
    </source>
</reference>
<dbReference type="InterPro" id="IPR025960">
    <property type="entry name" value="RVT_N"/>
</dbReference>
<dbReference type="KEGG" id="mee:DA075_34775"/>
<feature type="domain" description="Reverse transcriptase" evidence="2">
    <location>
        <begin position="117"/>
        <end position="357"/>
    </location>
</feature>
<evidence type="ECO:0000313" key="3">
    <source>
        <dbReference type="EMBL" id="AWB26043.1"/>
    </source>
</evidence>
<dbReference type="AlphaFoldDB" id="A0A2R4WWW9"/>
<evidence type="ECO:0000313" key="4">
    <source>
        <dbReference type="Proteomes" id="UP000244755"/>
    </source>
</evidence>
<dbReference type="SUPFAM" id="SSF56672">
    <property type="entry name" value="DNA/RNA polymerases"/>
    <property type="match status" value="1"/>
</dbReference>
<dbReference type="PROSITE" id="PS50878">
    <property type="entry name" value="RT_POL"/>
    <property type="match status" value="1"/>
</dbReference>
<dbReference type="InterPro" id="IPR043502">
    <property type="entry name" value="DNA/RNA_pol_sf"/>
</dbReference>
<dbReference type="InterPro" id="IPR003615">
    <property type="entry name" value="HNH_nuc"/>
</dbReference>
<dbReference type="InterPro" id="IPR051083">
    <property type="entry name" value="GrpII_Intron_Splice-Mob/Def"/>
</dbReference>
<geneLocation type="plasmid" evidence="3 4">
    <name>unnamed1</name>
</geneLocation>
<protein>
    <submittedName>
        <fullName evidence="3">Group II intron reverse transcriptase/maturase</fullName>
    </submittedName>
</protein>
<dbReference type="InterPro" id="IPR000477">
    <property type="entry name" value="RT_dom"/>
</dbReference>
<dbReference type="GO" id="GO:0004519">
    <property type="term" value="F:endonuclease activity"/>
    <property type="evidence" value="ECO:0007669"/>
    <property type="project" value="InterPro"/>
</dbReference>
<dbReference type="CDD" id="cd01651">
    <property type="entry name" value="RT_G2_intron"/>
    <property type="match status" value="1"/>
</dbReference>
<dbReference type="Gene3D" id="1.10.30.50">
    <property type="match status" value="1"/>
</dbReference>
<dbReference type="PANTHER" id="PTHR34047:SF10">
    <property type="entry name" value="GROUP II INTRON-ASSOCIATED OPEN READING FRAME"/>
    <property type="match status" value="1"/>
</dbReference>
<dbReference type="InterPro" id="IPR013597">
    <property type="entry name" value="Mat_intron_G2"/>
</dbReference>
<dbReference type="Pfam" id="PF13655">
    <property type="entry name" value="RVT_N"/>
    <property type="match status" value="1"/>
</dbReference>
<dbReference type="Pfam" id="PF01844">
    <property type="entry name" value="HNH"/>
    <property type="match status" value="1"/>
</dbReference>
<dbReference type="CDD" id="cd00085">
    <property type="entry name" value="HNHc"/>
    <property type="match status" value="1"/>
</dbReference>
<dbReference type="Pfam" id="PF08388">
    <property type="entry name" value="GIIM"/>
    <property type="match status" value="1"/>
</dbReference>
<dbReference type="InterPro" id="IPR002711">
    <property type="entry name" value="HNH"/>
</dbReference>
<dbReference type="Pfam" id="PF00078">
    <property type="entry name" value="RVT_1"/>
    <property type="match status" value="1"/>
</dbReference>
<evidence type="ECO:0000259" key="2">
    <source>
        <dbReference type="PROSITE" id="PS50878"/>
    </source>
</evidence>
<organism evidence="3 4">
    <name type="scientific">Methylobacterium currus</name>
    <dbReference type="NCBI Taxonomy" id="2051553"/>
    <lineage>
        <taxon>Bacteria</taxon>
        <taxon>Pseudomonadati</taxon>
        <taxon>Pseudomonadota</taxon>
        <taxon>Alphaproteobacteria</taxon>
        <taxon>Hyphomicrobiales</taxon>
        <taxon>Methylobacteriaceae</taxon>
        <taxon>Methylobacterium</taxon>
    </lineage>
</organism>
<dbReference type="Proteomes" id="UP000244755">
    <property type="component" value="Plasmid unnamed1"/>
</dbReference>
<keyword evidence="3" id="KW-0695">RNA-directed DNA polymerase</keyword>
<sequence>MLTSVTVSTVETLWIAWTCRGRWTVTAELTGERGQTTWPEIDWAATEDAVKRLQGRIFRAAAAGKARQVKNLQKLLVRSTSAKRLAVRRVTQQNAGRETPGIDGVVCRTPESRMRLADHGLGLRGYRPQPVRRVYIPKPDGRQRPLGIPTVRDRAMQMLVKLALEPEWETRFEANSYGFRPGRCTMDAIVALHATLAPAGASGWLLDADIAGCFDAIGHDPLLARLPVFTTTIRRWLKAGAVDLGRWSATTAGTPQGGPLSPLLANVALDGMERLFGAEDDRGRYVRPSLRSGENRGVSLIRYADDLVVTAPTQEVLQTHVVPALARFLGARGLQLSEAKTRIVHIDDGVDFLGFTVRRIRGKVLTRPQKAKVVRHLRAIGDYLRDHRQASPSQVIAALNPVIRGWTAYYRHGASKHAFHTADHRVFAKLWRWAKRRHPTKAAGWVRSRYFDPAWNFVDGKAKLVRHDEVGIVRHAKVQGKRSPLNPDDRTYWQARRRRRLDETMRSRTRAMLLRQQDYRCALCGVTFDPDEDITFVEVHHDTPRQCGGTDRITNLKLVHRWCHKAHHARTMRQAAEA</sequence>
<keyword evidence="3" id="KW-0614">Plasmid</keyword>
<evidence type="ECO:0000256" key="1">
    <source>
        <dbReference type="ARBA" id="ARBA00034120"/>
    </source>
</evidence>
<keyword evidence="3" id="KW-0548">Nucleotidyltransferase</keyword>
<dbReference type="GO" id="GO:0003676">
    <property type="term" value="F:nucleic acid binding"/>
    <property type="evidence" value="ECO:0007669"/>
    <property type="project" value="InterPro"/>
</dbReference>
<dbReference type="SMART" id="SM00507">
    <property type="entry name" value="HNHc"/>
    <property type="match status" value="1"/>
</dbReference>
<keyword evidence="3" id="KW-0808">Transferase</keyword>
<dbReference type="PANTHER" id="PTHR34047">
    <property type="entry name" value="NUCLEAR INTRON MATURASE 1, MITOCHONDRIAL-RELATED"/>
    <property type="match status" value="1"/>
</dbReference>